<reference evidence="3" key="1">
    <citation type="submission" date="2020-12" db="EMBL/GenBank/DDBJ databases">
        <title>Genomic characterization of non-nitrogen-fixing Frankia strains.</title>
        <authorList>
            <person name="Carlos-Shanley C."/>
            <person name="Guerra T."/>
            <person name="Hahn D."/>
        </authorList>
    </citation>
    <scope>NUCLEOTIDE SEQUENCE</scope>
    <source>
        <strain evidence="3">CN6</strain>
    </source>
</reference>
<feature type="transmembrane region" description="Helical" evidence="2">
    <location>
        <begin position="314"/>
        <end position="332"/>
    </location>
</feature>
<feature type="transmembrane region" description="Helical" evidence="2">
    <location>
        <begin position="206"/>
        <end position="230"/>
    </location>
</feature>
<feature type="compositionally biased region" description="Low complexity" evidence="1">
    <location>
        <begin position="148"/>
        <end position="159"/>
    </location>
</feature>
<keyword evidence="2" id="KW-0812">Transmembrane</keyword>
<keyword evidence="2" id="KW-0472">Membrane</keyword>
<dbReference type="EMBL" id="JAEACQ010000158">
    <property type="protein sequence ID" value="MBL7627233.1"/>
    <property type="molecule type" value="Genomic_DNA"/>
</dbReference>
<keyword evidence="2" id="KW-1133">Transmembrane helix</keyword>
<feature type="transmembrane region" description="Helical" evidence="2">
    <location>
        <begin position="455"/>
        <end position="478"/>
    </location>
</feature>
<gene>
    <name evidence="3" type="ORF">I7412_08635</name>
</gene>
<feature type="transmembrane region" description="Helical" evidence="2">
    <location>
        <begin position="27"/>
        <end position="51"/>
    </location>
</feature>
<dbReference type="Pfam" id="PF19877">
    <property type="entry name" value="DUF6350"/>
    <property type="match status" value="2"/>
</dbReference>
<dbReference type="AlphaFoldDB" id="A0A937RIZ4"/>
<feature type="transmembrane region" description="Helical" evidence="2">
    <location>
        <begin position="89"/>
        <end position="111"/>
    </location>
</feature>
<dbReference type="RefSeq" id="WP_203006425.1">
    <property type="nucleotide sequence ID" value="NZ_JADWYU010000151.1"/>
</dbReference>
<evidence type="ECO:0000313" key="3">
    <source>
        <dbReference type="EMBL" id="MBL7627233.1"/>
    </source>
</evidence>
<feature type="transmembrane region" description="Helical" evidence="2">
    <location>
        <begin position="382"/>
        <end position="401"/>
    </location>
</feature>
<comment type="caution">
    <text evidence="3">The sequence shown here is derived from an EMBL/GenBank/DDBJ whole genome shotgun (WGS) entry which is preliminary data.</text>
</comment>
<feature type="region of interest" description="Disordered" evidence="1">
    <location>
        <begin position="148"/>
        <end position="196"/>
    </location>
</feature>
<evidence type="ECO:0000256" key="1">
    <source>
        <dbReference type="SAM" id="MobiDB-lite"/>
    </source>
</evidence>
<feature type="transmembrane region" description="Helical" evidence="2">
    <location>
        <begin position="413"/>
        <end position="435"/>
    </location>
</feature>
<feature type="transmembrane region" description="Helical" evidence="2">
    <location>
        <begin position="280"/>
        <end position="302"/>
    </location>
</feature>
<accession>A0A937RIZ4</accession>
<evidence type="ECO:0000256" key="2">
    <source>
        <dbReference type="SAM" id="Phobius"/>
    </source>
</evidence>
<sequence>MAHPVVSRGAAAVRLARFARLARTFGAALPAPAVAGAAGLVAVQLLVLVAWGADTRARAGAGEALRVGADLWLLAHGTTLRLPDGEVDILPMGLAMLPVLVAASSGYRLTAARAGAPRPRRDVTDRAGLAGRFGSRLRPGLAGRGALAQATGAAASSTRPRARRLPPDRRRGSSQMGGARGSSRIGEAELGGRRSARGAATSGRRVVLYATAVMVAQTTLVGVVCLAAASPRAHPSIVSALLGAACLSGLGATIGVLAGARGPGAAWRMVPTVLRVPLSAGLAAVAALVAVGALGLTVLLIVRAGSVSAAAEGLDPGVVGGVGLLAVQLALLPNLVVWAVCYALGTGFAAGRAVTLTPTTAAPNSLPDLPVLRLLPTAPLPGWAWLVLAVAPLAAGTALALSVRRATPGAPLVGRLGLVVAGAATCAALVGLLAALSGGGVGTGAAAEVGPAPGWAMLATLLEVAMAGALVTSVVELVGRRD</sequence>
<feature type="transmembrane region" description="Helical" evidence="2">
    <location>
        <begin position="339"/>
        <end position="362"/>
    </location>
</feature>
<name>A0A937RIZ4_9ACTN</name>
<organism evidence="3 4">
    <name type="scientific">Frankia nepalensis</name>
    <dbReference type="NCBI Taxonomy" id="1836974"/>
    <lineage>
        <taxon>Bacteria</taxon>
        <taxon>Bacillati</taxon>
        <taxon>Actinomycetota</taxon>
        <taxon>Actinomycetes</taxon>
        <taxon>Frankiales</taxon>
        <taxon>Frankiaceae</taxon>
        <taxon>Frankia</taxon>
    </lineage>
</organism>
<dbReference type="InterPro" id="IPR045931">
    <property type="entry name" value="DUF6350"/>
</dbReference>
<keyword evidence="4" id="KW-1185">Reference proteome</keyword>
<feature type="transmembrane region" description="Helical" evidence="2">
    <location>
        <begin position="236"/>
        <end position="259"/>
    </location>
</feature>
<dbReference type="Proteomes" id="UP000604475">
    <property type="component" value="Unassembled WGS sequence"/>
</dbReference>
<evidence type="ECO:0000313" key="4">
    <source>
        <dbReference type="Proteomes" id="UP000604475"/>
    </source>
</evidence>
<proteinExistence type="predicted"/>
<protein>
    <submittedName>
        <fullName evidence="3">Uncharacterized protein</fullName>
    </submittedName>
</protein>